<proteinExistence type="predicted"/>
<evidence type="ECO:0000313" key="2">
    <source>
        <dbReference type="EMBL" id="GGA40571.1"/>
    </source>
</evidence>
<gene>
    <name evidence="2" type="ORF">GCM10010917_27250</name>
</gene>
<accession>A0ABQ1GBI4</accession>
<reference evidence="3" key="1">
    <citation type="journal article" date="2019" name="Int. J. Syst. Evol. Microbiol.">
        <title>The Global Catalogue of Microorganisms (GCM) 10K type strain sequencing project: providing services to taxonomists for standard genome sequencing and annotation.</title>
        <authorList>
            <consortium name="The Broad Institute Genomics Platform"/>
            <consortium name="The Broad Institute Genome Sequencing Center for Infectious Disease"/>
            <person name="Wu L."/>
            <person name="Ma J."/>
        </authorList>
    </citation>
    <scope>NUCLEOTIDE SEQUENCE [LARGE SCALE GENOMIC DNA]</scope>
    <source>
        <strain evidence="3">CGMCC 1.15044</strain>
    </source>
</reference>
<dbReference type="InterPro" id="IPR041304">
    <property type="entry name" value="AbiTii"/>
</dbReference>
<protein>
    <recommendedName>
        <fullName evidence="1">AbiTii domain-containing protein</fullName>
    </recommendedName>
</protein>
<dbReference type="Proteomes" id="UP000609323">
    <property type="component" value="Unassembled WGS sequence"/>
</dbReference>
<sequence length="334" mass="38304">MKLRTSEALELSEEILRNFELSEIPTQNIVLKCLRLARLINDFESVEWIRYEANGFERKSNGYLTAESWKAATKSGRTYFIDDPNDKTSKTPKRVERAFTDTIAVMEASVNAARSRMEVAYDRNVSISSQSDLLPIIPPGNASERNSILQLIRTNTERIEIVRSRLYQYVFNLNYELKFGEITEDIFTKKRIFVDTKLKDICPEAIRKFISVYENLKSDNDEDWANAVHTCRRIIKEVADVLYPPTDEPILLPGGKQLKIGGDQYINRLIQYIESKSTSEKFTSIVGSHLKFIGERLDGVHEAANKGTHAEVTLEEAERYIIYTYLVIGDILSL</sequence>
<dbReference type="EMBL" id="BMHF01000009">
    <property type="protein sequence ID" value="GGA40571.1"/>
    <property type="molecule type" value="Genomic_DNA"/>
</dbReference>
<evidence type="ECO:0000259" key="1">
    <source>
        <dbReference type="Pfam" id="PF18864"/>
    </source>
</evidence>
<keyword evidence="3" id="KW-1185">Reference proteome</keyword>
<dbReference type="RefSeq" id="WP_174704681.1">
    <property type="nucleotide sequence ID" value="NZ_BMHF01000009.1"/>
</dbReference>
<feature type="domain" description="AbiTii" evidence="1">
    <location>
        <begin position="10"/>
        <end position="182"/>
    </location>
</feature>
<name>A0ABQ1GBI4_9BACL</name>
<comment type="caution">
    <text evidence="2">The sequence shown here is derived from an EMBL/GenBank/DDBJ whole genome shotgun (WGS) entry which is preliminary data.</text>
</comment>
<organism evidence="2 3">
    <name type="scientific">Paenibacillus physcomitrellae</name>
    <dbReference type="NCBI Taxonomy" id="1619311"/>
    <lineage>
        <taxon>Bacteria</taxon>
        <taxon>Bacillati</taxon>
        <taxon>Bacillota</taxon>
        <taxon>Bacilli</taxon>
        <taxon>Bacillales</taxon>
        <taxon>Paenibacillaceae</taxon>
        <taxon>Paenibacillus</taxon>
    </lineage>
</organism>
<evidence type="ECO:0000313" key="3">
    <source>
        <dbReference type="Proteomes" id="UP000609323"/>
    </source>
</evidence>
<dbReference type="Pfam" id="PF18864">
    <property type="entry name" value="AbiTii"/>
    <property type="match status" value="1"/>
</dbReference>